<evidence type="ECO:0000256" key="8">
    <source>
        <dbReference type="ARBA" id="ARBA00023170"/>
    </source>
</evidence>
<dbReference type="InterPro" id="IPR039426">
    <property type="entry name" value="TonB-dep_rcpt-like"/>
</dbReference>
<keyword evidence="9 10" id="KW-0998">Cell outer membrane</keyword>
<dbReference type="Pfam" id="PF07715">
    <property type="entry name" value="Plug"/>
    <property type="match status" value="1"/>
</dbReference>
<dbReference type="GO" id="GO:0044718">
    <property type="term" value="P:siderophore transmembrane transport"/>
    <property type="evidence" value="ECO:0007669"/>
    <property type="project" value="TreeGrafter"/>
</dbReference>
<dbReference type="Gene3D" id="2.40.170.20">
    <property type="entry name" value="TonB-dependent receptor, beta-barrel domain"/>
    <property type="match status" value="1"/>
</dbReference>
<dbReference type="GO" id="GO:0009279">
    <property type="term" value="C:cell outer membrane"/>
    <property type="evidence" value="ECO:0007669"/>
    <property type="project" value="UniProtKB-SubCell"/>
</dbReference>
<sequence length="840" mass="94858">MFFLGTITAIFAPYLKLVLISISNYQTLKHHFKSLKSTFIKYSILQLFLLVALTSFGQNEESILRGKIVDENGMAIHGATVFISELNKGTVTDISGFYKLTGRFDKNYTVSYSFLGYETEIREVNFSVEKNQTIPITLKESTTSLSSVSIIAKSKVRKAREQAYAVNVIKAEELYNTGADMNQVLNNTSGVRVRENGGLGSDFSFSLNGFSGNQVKFFLDGIPIDNFGSSLTLNNFPVSLAETVEVYKGVLPITLGSDALGGAVNIVTRSAPNYLDVSYGYGSFNTHKANVNFAYTAPESGFTTRITAFYNYSDNNYKVDVQPIDLITNQRLPEQEVERFHDTYQSATIHAEVGLVNKPYADKLLIGLIASGNDKDIQTGVTMDQVFGARTAQSSVVIPTVKYYKTDLFKKGLDFKLYAAYNMAKNKFIDTTRVRYNWLQETVPTTSAEFRRTQLENKDKEGLLTSNLSYAINKAHSVSLNYQLTDFDRTSSDVENPDNVTFQFPQHLTKQTLGLAYQIGYSRFNGTIFSKYYILNAQSFSNTSVGGSDPIRKETNLDNFGYGAAATYFVLPKLQAKASLEQTYRLPESVELLGDGLFTRRNPDLKPERSLNFNFGGKYEFAIKSDHVVSIEANYLWRKSEDFIRLDQAQSQPVDRQYVNIGNVDTNGFEADLRYQWSNKLRAGANITYQRIIDKQEFLTSTNLSGTITTPNLNYNYKVPNIPYLFGNFNADYTVFSNSYTTDIGETERVKNRINIGYSLNYVHEYFFTPNQLGANNQDNIPTQLSHNALATYEIDNGKFNISFEVRNITNEDLFDNYLLQNPGRSYFINLRYFLDKPLF</sequence>
<evidence type="ECO:0000256" key="6">
    <source>
        <dbReference type="ARBA" id="ARBA00023077"/>
    </source>
</evidence>
<comment type="subcellular location">
    <subcellularLocation>
        <location evidence="1 10">Cell outer membrane</location>
        <topology evidence="1 10">Multi-pass membrane protein</topology>
    </subcellularLocation>
</comment>
<comment type="similarity">
    <text evidence="10 11">Belongs to the TonB-dependent receptor family.</text>
</comment>
<evidence type="ECO:0000256" key="7">
    <source>
        <dbReference type="ARBA" id="ARBA00023136"/>
    </source>
</evidence>
<dbReference type="Pfam" id="PF13715">
    <property type="entry name" value="CarbopepD_reg_2"/>
    <property type="match status" value="1"/>
</dbReference>
<dbReference type="InterPro" id="IPR008969">
    <property type="entry name" value="CarboxyPept-like_regulatory"/>
</dbReference>
<evidence type="ECO:0000259" key="13">
    <source>
        <dbReference type="Pfam" id="PF07715"/>
    </source>
</evidence>
<dbReference type="EMBL" id="FOVN01000001">
    <property type="protein sequence ID" value="SFN37715.1"/>
    <property type="molecule type" value="Genomic_DNA"/>
</dbReference>
<proteinExistence type="inferred from homology"/>
<dbReference type="STRING" id="649333.SAMN04487989_10123"/>
<dbReference type="PANTHER" id="PTHR30069">
    <property type="entry name" value="TONB-DEPENDENT OUTER MEMBRANE RECEPTOR"/>
    <property type="match status" value="1"/>
</dbReference>
<evidence type="ECO:0000256" key="4">
    <source>
        <dbReference type="ARBA" id="ARBA00022692"/>
    </source>
</evidence>
<dbReference type="AlphaFoldDB" id="A0A1I4YI85"/>
<dbReference type="Pfam" id="PF00593">
    <property type="entry name" value="TonB_dep_Rec_b-barrel"/>
    <property type="match status" value="1"/>
</dbReference>
<keyword evidence="4 10" id="KW-0812">Transmembrane</keyword>
<keyword evidence="6 11" id="KW-0798">TonB box</keyword>
<feature type="domain" description="TonB-dependent receptor plug" evidence="13">
    <location>
        <begin position="159"/>
        <end position="263"/>
    </location>
</feature>
<dbReference type="InterPro" id="IPR012910">
    <property type="entry name" value="Plug_dom"/>
</dbReference>
<dbReference type="GO" id="GO:0015344">
    <property type="term" value="F:siderophore uptake transmembrane transporter activity"/>
    <property type="evidence" value="ECO:0007669"/>
    <property type="project" value="TreeGrafter"/>
</dbReference>
<evidence type="ECO:0000313" key="15">
    <source>
        <dbReference type="Proteomes" id="UP000198705"/>
    </source>
</evidence>
<gene>
    <name evidence="14" type="ORF">SAMN04487989_10123</name>
</gene>
<keyword evidence="8 14" id="KW-0675">Receptor</keyword>
<evidence type="ECO:0000256" key="9">
    <source>
        <dbReference type="ARBA" id="ARBA00023237"/>
    </source>
</evidence>
<feature type="domain" description="TonB-dependent receptor-like beta-barrel" evidence="12">
    <location>
        <begin position="410"/>
        <end position="809"/>
    </location>
</feature>
<dbReference type="Gene3D" id="2.170.130.10">
    <property type="entry name" value="TonB-dependent receptor, plug domain"/>
    <property type="match status" value="1"/>
</dbReference>
<evidence type="ECO:0000256" key="10">
    <source>
        <dbReference type="PROSITE-ProRule" id="PRU01360"/>
    </source>
</evidence>
<dbReference type="InterPro" id="IPR000531">
    <property type="entry name" value="Beta-barrel_TonB"/>
</dbReference>
<evidence type="ECO:0000256" key="5">
    <source>
        <dbReference type="ARBA" id="ARBA00022729"/>
    </source>
</evidence>
<dbReference type="Gene3D" id="2.60.40.1120">
    <property type="entry name" value="Carboxypeptidase-like, regulatory domain"/>
    <property type="match status" value="1"/>
</dbReference>
<accession>A0A1I4YI85</accession>
<evidence type="ECO:0000256" key="1">
    <source>
        <dbReference type="ARBA" id="ARBA00004571"/>
    </source>
</evidence>
<keyword evidence="3 10" id="KW-1134">Transmembrane beta strand</keyword>
<keyword evidence="2 10" id="KW-0813">Transport</keyword>
<dbReference type="PANTHER" id="PTHR30069:SF29">
    <property type="entry name" value="HEMOGLOBIN AND HEMOGLOBIN-HAPTOGLOBIN-BINDING PROTEIN 1-RELATED"/>
    <property type="match status" value="1"/>
</dbReference>
<dbReference type="PROSITE" id="PS52016">
    <property type="entry name" value="TONB_DEPENDENT_REC_3"/>
    <property type="match status" value="1"/>
</dbReference>
<evidence type="ECO:0000256" key="11">
    <source>
        <dbReference type="RuleBase" id="RU003357"/>
    </source>
</evidence>
<reference evidence="15" key="1">
    <citation type="submission" date="2016-10" db="EMBL/GenBank/DDBJ databases">
        <authorList>
            <person name="Varghese N."/>
            <person name="Submissions S."/>
        </authorList>
    </citation>
    <scope>NUCLEOTIDE SEQUENCE [LARGE SCALE GENOMIC DNA]</scope>
    <source>
        <strain evidence="15">DSM 23925</strain>
    </source>
</reference>
<evidence type="ECO:0000259" key="12">
    <source>
        <dbReference type="Pfam" id="PF00593"/>
    </source>
</evidence>
<dbReference type="SUPFAM" id="SSF49464">
    <property type="entry name" value="Carboxypeptidase regulatory domain-like"/>
    <property type="match status" value="1"/>
</dbReference>
<evidence type="ECO:0000256" key="3">
    <source>
        <dbReference type="ARBA" id="ARBA00022452"/>
    </source>
</evidence>
<organism evidence="14 15">
    <name type="scientific">Bizionia echini</name>
    <dbReference type="NCBI Taxonomy" id="649333"/>
    <lineage>
        <taxon>Bacteria</taxon>
        <taxon>Pseudomonadati</taxon>
        <taxon>Bacteroidota</taxon>
        <taxon>Flavobacteriia</taxon>
        <taxon>Flavobacteriales</taxon>
        <taxon>Flavobacteriaceae</taxon>
        <taxon>Bizionia</taxon>
    </lineage>
</organism>
<dbReference type="InterPro" id="IPR037066">
    <property type="entry name" value="Plug_dom_sf"/>
</dbReference>
<keyword evidence="15" id="KW-1185">Reference proteome</keyword>
<name>A0A1I4YI85_9FLAO</name>
<dbReference type="Proteomes" id="UP000198705">
    <property type="component" value="Unassembled WGS sequence"/>
</dbReference>
<dbReference type="SUPFAM" id="SSF56935">
    <property type="entry name" value="Porins"/>
    <property type="match status" value="1"/>
</dbReference>
<evidence type="ECO:0000313" key="14">
    <source>
        <dbReference type="EMBL" id="SFN37715.1"/>
    </source>
</evidence>
<dbReference type="InterPro" id="IPR036942">
    <property type="entry name" value="Beta-barrel_TonB_sf"/>
</dbReference>
<keyword evidence="5" id="KW-0732">Signal</keyword>
<keyword evidence="7 10" id="KW-0472">Membrane</keyword>
<evidence type="ECO:0000256" key="2">
    <source>
        <dbReference type="ARBA" id="ARBA00022448"/>
    </source>
</evidence>
<protein>
    <submittedName>
        <fullName evidence="14">Outer membrane receptor proteins, mostly Fe transport</fullName>
    </submittedName>
</protein>